<dbReference type="KEGG" id="ahel:Q31a_26720"/>
<dbReference type="InterPro" id="IPR029475">
    <property type="entry name" value="DUF6807"/>
</dbReference>
<name>A0A518G6Z6_9BACT</name>
<proteinExistence type="predicted"/>
<keyword evidence="2" id="KW-1185">Reference proteome</keyword>
<dbReference type="EMBL" id="CP036298">
    <property type="protein sequence ID" value="QDV24355.1"/>
    <property type="molecule type" value="Genomic_DNA"/>
</dbReference>
<evidence type="ECO:0000313" key="1">
    <source>
        <dbReference type="EMBL" id="QDV24355.1"/>
    </source>
</evidence>
<evidence type="ECO:0000313" key="2">
    <source>
        <dbReference type="Proteomes" id="UP000318017"/>
    </source>
</evidence>
<reference evidence="1 2" key="1">
    <citation type="submission" date="2019-02" db="EMBL/GenBank/DDBJ databases">
        <title>Deep-cultivation of Planctomycetes and their phenomic and genomic characterization uncovers novel biology.</title>
        <authorList>
            <person name="Wiegand S."/>
            <person name="Jogler M."/>
            <person name="Boedeker C."/>
            <person name="Pinto D."/>
            <person name="Vollmers J."/>
            <person name="Rivas-Marin E."/>
            <person name="Kohn T."/>
            <person name="Peeters S.H."/>
            <person name="Heuer A."/>
            <person name="Rast P."/>
            <person name="Oberbeckmann S."/>
            <person name="Bunk B."/>
            <person name="Jeske O."/>
            <person name="Meyerdierks A."/>
            <person name="Storesund J.E."/>
            <person name="Kallscheuer N."/>
            <person name="Luecker S."/>
            <person name="Lage O.M."/>
            <person name="Pohl T."/>
            <person name="Merkel B.J."/>
            <person name="Hornburger P."/>
            <person name="Mueller R.-W."/>
            <person name="Bruemmer F."/>
            <person name="Labrenz M."/>
            <person name="Spormann A.M."/>
            <person name="Op den Camp H."/>
            <person name="Overmann J."/>
            <person name="Amann R."/>
            <person name="Jetten M.S.M."/>
            <person name="Mascher T."/>
            <person name="Medema M.H."/>
            <person name="Devos D.P."/>
            <person name="Kaster A.-K."/>
            <person name="Ovreas L."/>
            <person name="Rohde M."/>
            <person name="Galperin M.Y."/>
            <person name="Jogler C."/>
        </authorList>
    </citation>
    <scope>NUCLEOTIDE SEQUENCE [LARGE SCALE GENOMIC DNA]</scope>
    <source>
        <strain evidence="1 2">Q31a</strain>
    </source>
</reference>
<protein>
    <recommendedName>
        <fullName evidence="3">Methane oxygenase PmoA</fullName>
    </recommendedName>
</protein>
<dbReference type="AlphaFoldDB" id="A0A518G6Z6"/>
<dbReference type="Pfam" id="PF14100">
    <property type="entry name" value="DUF6807"/>
    <property type="match status" value="1"/>
</dbReference>
<dbReference type="RefSeq" id="WP_145077941.1">
    <property type="nucleotide sequence ID" value="NZ_CP036298.1"/>
</dbReference>
<sequence length="345" mass="38633">MHFRIVPERSLVACPGKNWPCESTFDAFRLFWCTCLSILTLMVCAQPVAAQFRLEKHAEGVRVFNDGTLVADYLTKSMSKPIIWPLVGPTGKQMTRAYPMVADSENEKHDHPHHRSLWFTHGDVNGTDFWLEGGEGGITEHLEFTQLEDGEQAVLATRNLWKTAAGEPVLSDHRRFTFGGDNHARWLDCEIVLTATHGPVNFGDTKEGTFGLRIAESMKVDHEDGGKIINSHGDEDSKAWGVAAEWVDYVGPVDGETLGIAIFCHPSTFHFPNRWHVRTYGLFAANPFGVHHFLNQKDPTAGVDLPAGEKLLFRYRVLLHTGNTEEAKVAELYGDYAKTEFPDLD</sequence>
<dbReference type="Proteomes" id="UP000318017">
    <property type="component" value="Chromosome"/>
</dbReference>
<gene>
    <name evidence="1" type="ORF">Q31a_26720</name>
</gene>
<evidence type="ECO:0008006" key="3">
    <source>
        <dbReference type="Google" id="ProtNLM"/>
    </source>
</evidence>
<organism evidence="1 2">
    <name type="scientific">Aureliella helgolandensis</name>
    <dbReference type="NCBI Taxonomy" id="2527968"/>
    <lineage>
        <taxon>Bacteria</taxon>
        <taxon>Pseudomonadati</taxon>
        <taxon>Planctomycetota</taxon>
        <taxon>Planctomycetia</taxon>
        <taxon>Pirellulales</taxon>
        <taxon>Pirellulaceae</taxon>
        <taxon>Aureliella</taxon>
    </lineage>
</organism>
<dbReference type="OrthoDB" id="242279at2"/>
<accession>A0A518G6Z6</accession>